<organism evidence="1 2">
    <name type="scientific">Escallonia rubra</name>
    <dbReference type="NCBI Taxonomy" id="112253"/>
    <lineage>
        <taxon>Eukaryota</taxon>
        <taxon>Viridiplantae</taxon>
        <taxon>Streptophyta</taxon>
        <taxon>Embryophyta</taxon>
        <taxon>Tracheophyta</taxon>
        <taxon>Spermatophyta</taxon>
        <taxon>Magnoliopsida</taxon>
        <taxon>eudicotyledons</taxon>
        <taxon>Gunneridae</taxon>
        <taxon>Pentapetalae</taxon>
        <taxon>asterids</taxon>
        <taxon>campanulids</taxon>
        <taxon>Escalloniales</taxon>
        <taxon>Escalloniaceae</taxon>
        <taxon>Escallonia</taxon>
    </lineage>
</organism>
<dbReference type="GO" id="GO:0016020">
    <property type="term" value="C:membrane"/>
    <property type="evidence" value="ECO:0007669"/>
    <property type="project" value="TreeGrafter"/>
</dbReference>
<dbReference type="AlphaFoldDB" id="A0AA88UUC0"/>
<gene>
    <name evidence="1" type="ORF">RJ640_015547</name>
</gene>
<evidence type="ECO:0000313" key="2">
    <source>
        <dbReference type="Proteomes" id="UP001187471"/>
    </source>
</evidence>
<proteinExistence type="predicted"/>
<name>A0AA88UUC0_9ASTE</name>
<dbReference type="Gene3D" id="3.40.50.300">
    <property type="entry name" value="P-loop containing nucleotide triphosphate hydrolases"/>
    <property type="match status" value="1"/>
</dbReference>
<dbReference type="InterPro" id="IPR039421">
    <property type="entry name" value="Type_1_exporter"/>
</dbReference>
<accession>A0AA88UUC0</accession>
<dbReference type="PANTHER" id="PTHR24221:SF477">
    <property type="entry name" value="ABC TRANSPORTER B FAMILY MEMBER 20-LIKE"/>
    <property type="match status" value="1"/>
</dbReference>
<dbReference type="SUPFAM" id="SSF52540">
    <property type="entry name" value="P-loop containing nucleoside triphosphate hydrolases"/>
    <property type="match status" value="1"/>
</dbReference>
<evidence type="ECO:0000313" key="1">
    <source>
        <dbReference type="EMBL" id="KAK2995266.1"/>
    </source>
</evidence>
<comment type="caution">
    <text evidence="1">The sequence shown here is derived from an EMBL/GenBank/DDBJ whole genome shotgun (WGS) entry which is preliminary data.</text>
</comment>
<feature type="non-terminal residue" evidence="1">
    <location>
        <position position="1"/>
    </location>
</feature>
<dbReference type="EMBL" id="JAVXUO010000116">
    <property type="protein sequence ID" value="KAK2995266.1"/>
    <property type="molecule type" value="Genomic_DNA"/>
</dbReference>
<protein>
    <submittedName>
        <fullName evidence="1">Uncharacterized protein</fullName>
    </submittedName>
</protein>
<sequence length="168" mass="19283">KMWLAVFSRAIQELHRNASLVLEDAVRDTHTVVAFCALNKVMELYELPLTESLEVIDRVPKIDPDDSSALEPLRSMELCDNISYREFYDPVAGQLLLDGKDLKQFNLRWLRNHLGLVEQEPVIFSTTIRENIFMQDIKSEVEMKEAARIANAHQFNSSLPHGYDTHVG</sequence>
<dbReference type="GO" id="GO:0042626">
    <property type="term" value="F:ATPase-coupled transmembrane transporter activity"/>
    <property type="evidence" value="ECO:0007669"/>
    <property type="project" value="TreeGrafter"/>
</dbReference>
<reference evidence="1" key="1">
    <citation type="submission" date="2022-12" db="EMBL/GenBank/DDBJ databases">
        <title>Draft genome assemblies for two species of Escallonia (Escalloniales).</title>
        <authorList>
            <person name="Chanderbali A."/>
            <person name="Dervinis C."/>
            <person name="Anghel I."/>
            <person name="Soltis D."/>
            <person name="Soltis P."/>
            <person name="Zapata F."/>
        </authorList>
    </citation>
    <scope>NUCLEOTIDE SEQUENCE</scope>
    <source>
        <strain evidence="1">UCBG92.1500</strain>
        <tissue evidence="1">Leaf</tissue>
    </source>
</reference>
<dbReference type="Proteomes" id="UP001187471">
    <property type="component" value="Unassembled WGS sequence"/>
</dbReference>
<dbReference type="InterPro" id="IPR027417">
    <property type="entry name" value="P-loop_NTPase"/>
</dbReference>
<keyword evidence="2" id="KW-1185">Reference proteome</keyword>
<dbReference type="PANTHER" id="PTHR24221">
    <property type="entry name" value="ATP-BINDING CASSETTE SUB-FAMILY B"/>
    <property type="match status" value="1"/>
</dbReference>